<feature type="binding site" evidence="10">
    <location>
        <position position="258"/>
    </location>
    <ligand>
        <name>ATP</name>
        <dbReference type="ChEBI" id="CHEBI:30616"/>
    </ligand>
</feature>
<dbReference type="PANTHER" id="PTHR47634">
    <property type="entry name" value="PROTEIN KINASE DOMAIN-CONTAINING PROTEIN-RELATED"/>
    <property type="match status" value="1"/>
</dbReference>
<dbReference type="InterPro" id="IPR000719">
    <property type="entry name" value="Prot_kinase_dom"/>
</dbReference>
<reference evidence="12 13" key="1">
    <citation type="submission" date="2016-09" db="EMBL/GenBank/DDBJ databases">
        <title>Aspergillus awamori IFM 58123T.</title>
        <authorList>
            <person name="Kusuya Y."/>
            <person name="Shimizu M."/>
            <person name="Takahashi H."/>
            <person name="Yaguchi T."/>
        </authorList>
    </citation>
    <scope>NUCLEOTIDE SEQUENCE [LARGE SCALE GENOMIC DNA]</scope>
    <source>
        <strain evidence="12 13">IFM 58123</strain>
    </source>
</reference>
<dbReference type="Gene3D" id="3.30.200.20">
    <property type="entry name" value="Phosphorylase Kinase, domain 1"/>
    <property type="match status" value="1"/>
</dbReference>
<dbReference type="GO" id="GO:0000245">
    <property type="term" value="P:spliceosomal complex assembly"/>
    <property type="evidence" value="ECO:0007669"/>
    <property type="project" value="TreeGrafter"/>
</dbReference>
<dbReference type="Pfam" id="PF00069">
    <property type="entry name" value="Pkinase"/>
    <property type="match status" value="2"/>
</dbReference>
<dbReference type="InterPro" id="IPR051334">
    <property type="entry name" value="SRPK"/>
</dbReference>
<keyword evidence="4" id="KW-0808">Transferase</keyword>
<sequence length="612" mass="69758">MPFKILLKATRSPETSPSTFKSRLEAHIALVKHLTGPDFPLSHRRSYIDRPTNPSPEGTYPTTVLLGQQSDFSFDSIAELTFEDEAAFERFQAKVREPEIAKLIQEDEKGWSDRGKLGIVVLGETGHDNLPHQHYSASIIMTRYSMLPIFRIIRKPPQWPLPRHSPLVHRVKPPIHSPATRHNASYSTTPHPQYQLPKYTPIDDTEYLDRYEPGGYHPIMIGDVLHSRYTIVDKLGYGGYSTVWLARDAKLDRYVALKVLISDTTCNEVRVLRELSTANTSVHHPGRDSIPVPLDEFTVTGPNGTHTCYTMLPARSNLREVSYSRLFPVDVARALCGRLVLGVAYLHSQGYVHGDIHLRNILSTLPTNLDNLSIEEFYTEYGNPEIYPITLFDGSTSTLSPNVPPKAVSTLFLGIYAGEFTLQDTRILLCDFGETFSPSINPRLGEDCHTPMAFCPPEAIFEPKAPLSYSADVWSLATAIWEILGMKVVFSTDVPYDEVIAHWMDVLGPMPWEWFEKWDERGRFFDESGRAVEGRYVWADLEGAFEECVRVYRRKHKMGDFEDDETVAILELMQGMLKFRPEEKLTVEEVLRSEWMVKWVIPDYERSLQTCT</sequence>
<dbReference type="PROSITE" id="PS00107">
    <property type="entry name" value="PROTEIN_KINASE_ATP"/>
    <property type="match status" value="1"/>
</dbReference>
<dbReference type="EMBL" id="BDHI01000028">
    <property type="protein sequence ID" value="GCB25999.1"/>
    <property type="molecule type" value="Genomic_DNA"/>
</dbReference>
<dbReference type="InterPro" id="IPR011009">
    <property type="entry name" value="Kinase-like_dom_sf"/>
</dbReference>
<dbReference type="SMART" id="SM00220">
    <property type="entry name" value="S_TKc"/>
    <property type="match status" value="1"/>
</dbReference>
<dbReference type="Gene3D" id="1.10.510.10">
    <property type="entry name" value="Transferase(Phosphotransferase) domain 1"/>
    <property type="match status" value="1"/>
</dbReference>
<feature type="domain" description="Protein kinase" evidence="11">
    <location>
        <begin position="229"/>
        <end position="596"/>
    </location>
</feature>
<dbReference type="GO" id="GO:0016491">
    <property type="term" value="F:oxidoreductase activity"/>
    <property type="evidence" value="ECO:0007669"/>
    <property type="project" value="InterPro"/>
</dbReference>
<dbReference type="GO" id="GO:0004674">
    <property type="term" value="F:protein serine/threonine kinase activity"/>
    <property type="evidence" value="ECO:0007669"/>
    <property type="project" value="UniProtKB-KW"/>
</dbReference>
<dbReference type="GO" id="GO:0005524">
    <property type="term" value="F:ATP binding"/>
    <property type="evidence" value="ECO:0007669"/>
    <property type="project" value="UniProtKB-UniRule"/>
</dbReference>
<dbReference type="InterPro" id="IPR011008">
    <property type="entry name" value="Dimeric_a/b-barrel"/>
</dbReference>
<comment type="similarity">
    <text evidence="1">Belongs to the tpcK family.</text>
</comment>
<dbReference type="SUPFAM" id="SSF56112">
    <property type="entry name" value="Protein kinase-like (PK-like)"/>
    <property type="match status" value="1"/>
</dbReference>
<dbReference type="InterPro" id="IPR017441">
    <property type="entry name" value="Protein_kinase_ATP_BS"/>
</dbReference>
<comment type="caution">
    <text evidence="12">The sequence shown here is derived from an EMBL/GenBank/DDBJ whole genome shotgun (WGS) entry which is preliminary data.</text>
</comment>
<accession>A0A401L3B1</accession>
<evidence type="ECO:0000259" key="11">
    <source>
        <dbReference type="PROSITE" id="PS50011"/>
    </source>
</evidence>
<dbReference type="Pfam" id="PF07110">
    <property type="entry name" value="EthD"/>
    <property type="match status" value="1"/>
</dbReference>
<protein>
    <recommendedName>
        <fullName evidence="2">non-specific serine/threonine protein kinase</fullName>
        <ecNumber evidence="2">2.7.11.1</ecNumber>
    </recommendedName>
</protein>
<evidence type="ECO:0000256" key="9">
    <source>
        <dbReference type="ARBA" id="ARBA00048679"/>
    </source>
</evidence>
<dbReference type="InterPro" id="IPR009799">
    <property type="entry name" value="EthD_dom"/>
</dbReference>
<keyword evidence="7 10" id="KW-0067">ATP-binding</keyword>
<comment type="catalytic activity">
    <reaction evidence="8">
        <text>L-threonyl-[protein] + ATP = O-phospho-L-threonyl-[protein] + ADP + H(+)</text>
        <dbReference type="Rhea" id="RHEA:46608"/>
        <dbReference type="Rhea" id="RHEA-COMP:11060"/>
        <dbReference type="Rhea" id="RHEA-COMP:11605"/>
        <dbReference type="ChEBI" id="CHEBI:15378"/>
        <dbReference type="ChEBI" id="CHEBI:30013"/>
        <dbReference type="ChEBI" id="CHEBI:30616"/>
        <dbReference type="ChEBI" id="CHEBI:61977"/>
        <dbReference type="ChEBI" id="CHEBI:456216"/>
        <dbReference type="EC" id="2.7.11.1"/>
    </reaction>
</comment>
<dbReference type="GO" id="GO:0050684">
    <property type="term" value="P:regulation of mRNA processing"/>
    <property type="evidence" value="ECO:0007669"/>
    <property type="project" value="TreeGrafter"/>
</dbReference>
<proteinExistence type="inferred from homology"/>
<evidence type="ECO:0000256" key="10">
    <source>
        <dbReference type="PROSITE-ProRule" id="PRU10141"/>
    </source>
</evidence>
<evidence type="ECO:0000256" key="1">
    <source>
        <dbReference type="ARBA" id="ARBA00005986"/>
    </source>
</evidence>
<evidence type="ECO:0000313" key="13">
    <source>
        <dbReference type="Proteomes" id="UP000286921"/>
    </source>
</evidence>
<name>A0A401L3B1_ASPAW</name>
<dbReference type="STRING" id="105351.A0A401L3B1"/>
<keyword evidence="13" id="KW-1185">Reference proteome</keyword>
<evidence type="ECO:0000256" key="2">
    <source>
        <dbReference type="ARBA" id="ARBA00012513"/>
    </source>
</evidence>
<keyword evidence="3" id="KW-0723">Serine/threonine-protein kinase</keyword>
<keyword evidence="6 12" id="KW-0418">Kinase</keyword>
<keyword evidence="5 10" id="KW-0547">Nucleotide-binding</keyword>
<evidence type="ECO:0000256" key="5">
    <source>
        <dbReference type="ARBA" id="ARBA00022741"/>
    </source>
</evidence>
<organism evidence="12 13">
    <name type="scientific">Aspergillus awamori</name>
    <name type="common">Black koji mold</name>
    <dbReference type="NCBI Taxonomy" id="105351"/>
    <lineage>
        <taxon>Eukaryota</taxon>
        <taxon>Fungi</taxon>
        <taxon>Dikarya</taxon>
        <taxon>Ascomycota</taxon>
        <taxon>Pezizomycotina</taxon>
        <taxon>Eurotiomycetes</taxon>
        <taxon>Eurotiomycetidae</taxon>
        <taxon>Eurotiales</taxon>
        <taxon>Aspergillaceae</taxon>
        <taxon>Aspergillus</taxon>
    </lineage>
</organism>
<evidence type="ECO:0000256" key="6">
    <source>
        <dbReference type="ARBA" id="ARBA00022777"/>
    </source>
</evidence>
<gene>
    <name evidence="12" type="ORF">AAWM_08884</name>
</gene>
<evidence type="ECO:0000313" key="12">
    <source>
        <dbReference type="EMBL" id="GCB25999.1"/>
    </source>
</evidence>
<evidence type="ECO:0000256" key="8">
    <source>
        <dbReference type="ARBA" id="ARBA00047899"/>
    </source>
</evidence>
<dbReference type="PROSITE" id="PS50011">
    <property type="entry name" value="PROTEIN_KINASE_DOM"/>
    <property type="match status" value="1"/>
</dbReference>
<dbReference type="EC" id="2.7.11.1" evidence="2"/>
<comment type="catalytic activity">
    <reaction evidence="9">
        <text>L-seryl-[protein] + ATP = O-phospho-L-seryl-[protein] + ADP + H(+)</text>
        <dbReference type="Rhea" id="RHEA:17989"/>
        <dbReference type="Rhea" id="RHEA-COMP:9863"/>
        <dbReference type="Rhea" id="RHEA-COMP:11604"/>
        <dbReference type="ChEBI" id="CHEBI:15378"/>
        <dbReference type="ChEBI" id="CHEBI:29999"/>
        <dbReference type="ChEBI" id="CHEBI:30616"/>
        <dbReference type="ChEBI" id="CHEBI:83421"/>
        <dbReference type="ChEBI" id="CHEBI:456216"/>
        <dbReference type="EC" id="2.7.11.1"/>
    </reaction>
</comment>
<dbReference type="Proteomes" id="UP000286921">
    <property type="component" value="Unassembled WGS sequence"/>
</dbReference>
<dbReference type="Gene3D" id="3.30.70.100">
    <property type="match status" value="1"/>
</dbReference>
<evidence type="ECO:0000256" key="4">
    <source>
        <dbReference type="ARBA" id="ARBA00022679"/>
    </source>
</evidence>
<evidence type="ECO:0000256" key="3">
    <source>
        <dbReference type="ARBA" id="ARBA00022527"/>
    </source>
</evidence>
<dbReference type="SUPFAM" id="SSF54909">
    <property type="entry name" value="Dimeric alpha+beta barrel"/>
    <property type="match status" value="1"/>
</dbReference>
<dbReference type="PANTHER" id="PTHR47634:SF9">
    <property type="entry name" value="PROTEIN KINASE DOMAIN-CONTAINING PROTEIN-RELATED"/>
    <property type="match status" value="1"/>
</dbReference>
<evidence type="ECO:0000256" key="7">
    <source>
        <dbReference type="ARBA" id="ARBA00022840"/>
    </source>
</evidence>
<dbReference type="AlphaFoldDB" id="A0A401L3B1"/>